<keyword evidence="1" id="KW-0732">Signal</keyword>
<dbReference type="AlphaFoldDB" id="A0A1I7YXD4"/>
<feature type="signal peptide" evidence="1">
    <location>
        <begin position="1"/>
        <end position="18"/>
    </location>
</feature>
<proteinExistence type="predicted"/>
<protein>
    <submittedName>
        <fullName evidence="3">Uncharacterized protein</fullName>
    </submittedName>
</protein>
<name>A0A1I7YXD4_9BILA</name>
<accession>A0A1I7YXD4</accession>
<organism evidence="2 3">
    <name type="scientific">Steinernema glaseri</name>
    <dbReference type="NCBI Taxonomy" id="37863"/>
    <lineage>
        <taxon>Eukaryota</taxon>
        <taxon>Metazoa</taxon>
        <taxon>Ecdysozoa</taxon>
        <taxon>Nematoda</taxon>
        <taxon>Chromadorea</taxon>
        <taxon>Rhabditida</taxon>
        <taxon>Tylenchina</taxon>
        <taxon>Panagrolaimomorpha</taxon>
        <taxon>Strongyloidoidea</taxon>
        <taxon>Steinernematidae</taxon>
        <taxon>Steinernema</taxon>
    </lineage>
</organism>
<dbReference type="Proteomes" id="UP000095287">
    <property type="component" value="Unplaced"/>
</dbReference>
<sequence length="69" mass="7920">MKLSSIVLLFALLGIVLAQPPRGYINTGSMFRLRSSYVPSRRDYRLHPFRPRVGGLSFRRAKQIIMTRG</sequence>
<keyword evidence="2" id="KW-1185">Reference proteome</keyword>
<dbReference type="WBParaSite" id="L893_g20807.t1">
    <property type="protein sequence ID" value="L893_g20807.t1"/>
    <property type="gene ID" value="L893_g20807"/>
</dbReference>
<feature type="chain" id="PRO_5009312723" evidence="1">
    <location>
        <begin position="19"/>
        <end position="69"/>
    </location>
</feature>
<evidence type="ECO:0000256" key="1">
    <source>
        <dbReference type="SAM" id="SignalP"/>
    </source>
</evidence>
<evidence type="ECO:0000313" key="3">
    <source>
        <dbReference type="WBParaSite" id="L893_g20807.t1"/>
    </source>
</evidence>
<reference evidence="3" key="1">
    <citation type="submission" date="2016-11" db="UniProtKB">
        <authorList>
            <consortium name="WormBaseParasite"/>
        </authorList>
    </citation>
    <scope>IDENTIFICATION</scope>
</reference>
<evidence type="ECO:0000313" key="2">
    <source>
        <dbReference type="Proteomes" id="UP000095287"/>
    </source>
</evidence>